<dbReference type="GO" id="GO:0016971">
    <property type="term" value="F:flavin-dependent sulfhydryl oxidase activity"/>
    <property type="evidence" value="ECO:0007669"/>
    <property type="project" value="InterPro"/>
</dbReference>
<dbReference type="WBParaSite" id="EVEC_0000184001-mRNA-1">
    <property type="protein sequence ID" value="EVEC_0000184001-mRNA-1"/>
    <property type="gene ID" value="EVEC_0000184001"/>
</dbReference>
<evidence type="ECO:0000256" key="3">
    <source>
        <dbReference type="ARBA" id="ARBA00022729"/>
    </source>
</evidence>
<dbReference type="SUPFAM" id="SSF52833">
    <property type="entry name" value="Thioredoxin-like"/>
    <property type="match status" value="1"/>
</dbReference>
<dbReference type="PANTHER" id="PTHR22897:SF20">
    <property type="entry name" value="SULFHYDRYL OXIDASE"/>
    <property type="match status" value="1"/>
</dbReference>
<dbReference type="InterPro" id="IPR017937">
    <property type="entry name" value="Thioredoxin_CS"/>
</dbReference>
<protein>
    <recommendedName>
        <fullName evidence="8">Sulfhydryl oxidase</fullName>
        <ecNumber evidence="8">1.8.3.2</ecNumber>
    </recommendedName>
</protein>
<evidence type="ECO:0000256" key="4">
    <source>
        <dbReference type="ARBA" id="ARBA00022827"/>
    </source>
</evidence>
<dbReference type="PANTHER" id="PTHR22897">
    <property type="entry name" value="QUIESCIN Q6-RELATED SULFHYDRYL OXIDASE"/>
    <property type="match status" value="1"/>
</dbReference>
<proteinExistence type="predicted"/>
<keyword evidence="3 9" id="KW-0732">Signal</keyword>
<feature type="domain" description="ERV/ALR sulfhydryl oxidase" evidence="10">
    <location>
        <begin position="380"/>
        <end position="487"/>
    </location>
</feature>
<dbReference type="InterPro" id="IPR036249">
    <property type="entry name" value="Thioredoxin-like_sf"/>
</dbReference>
<sequence>MAGMRILALILLLYSWHTTTTAMRSSMNYNPIGSHPKLYVPGVDPIMHLDAVTFDDTVFNQNRAFMVEFYADWCGHCRGFATFFREFAHIVEAWKSIVQIAAINCADLENKDVCSQQGISGYPMSKYYPRNARSSRDAVLLDTVHSVPRLKSQLARMIINEYNRYRYNDWPNFQMLYSRATEHALWDGISPYATMIAILVEQYDNIGTQFILDMLPYKDQVGARRAMSSFAPVRNLRVPSYPYVIVFRRGNQDEPVLAKPYDPTVIDEIIDTLYHRAPTTTTYTPPTTPKIPVVDCDRYPERCRSLYYASETDMLKSMRMALLDEIIRTNDLITYDNFTALFNFVDLLAEVHFFILSETNKRLYDYPFPTNASWQHCKGSLPKYRGYTCGLWTAFHAITVHTYMDTIKENIDPLKPLNSIKGWVETFFGCTHCGRHFHKMTTKTFPLNSRRVRRGRDMMFYLWRAHNIVNARLHGDTTEDPQFEKRQFPPMFLCPTCYSGGQFSRRQVRNFMLRYYGGIRPHYRLRRRVSRG</sequence>
<comment type="cofactor">
    <cofactor evidence="1 8">
        <name>FAD</name>
        <dbReference type="ChEBI" id="CHEBI:57692"/>
    </cofactor>
</comment>
<feature type="signal peptide" evidence="9">
    <location>
        <begin position="1"/>
        <end position="22"/>
    </location>
</feature>
<dbReference type="Proteomes" id="UP000274131">
    <property type="component" value="Unassembled WGS sequence"/>
</dbReference>
<reference evidence="14" key="1">
    <citation type="submission" date="2017-02" db="UniProtKB">
        <authorList>
            <consortium name="WormBaseParasite"/>
        </authorList>
    </citation>
    <scope>IDENTIFICATION</scope>
</reference>
<evidence type="ECO:0000313" key="13">
    <source>
        <dbReference type="Proteomes" id="UP000274131"/>
    </source>
</evidence>
<dbReference type="Pfam" id="PF00085">
    <property type="entry name" value="Thioredoxin"/>
    <property type="match status" value="1"/>
</dbReference>
<dbReference type="FunFam" id="1.20.120.310:FF:000005">
    <property type="entry name" value="Sulfhydryl oxidase"/>
    <property type="match status" value="1"/>
</dbReference>
<dbReference type="SUPFAM" id="SSF69000">
    <property type="entry name" value="FAD-dependent thiol oxidase"/>
    <property type="match status" value="1"/>
</dbReference>
<dbReference type="PROSITE" id="PS00194">
    <property type="entry name" value="THIOREDOXIN_1"/>
    <property type="match status" value="1"/>
</dbReference>
<dbReference type="InterPro" id="IPR039798">
    <property type="entry name" value="Sulfhydryl_oxidase"/>
</dbReference>
<comment type="catalytic activity">
    <reaction evidence="8">
        <text>2 R'C(R)SH + O2 = R'C(R)S-S(R)CR' + H2O2</text>
        <dbReference type="Rhea" id="RHEA:17357"/>
        <dbReference type="ChEBI" id="CHEBI:15379"/>
        <dbReference type="ChEBI" id="CHEBI:16240"/>
        <dbReference type="ChEBI" id="CHEBI:16520"/>
        <dbReference type="ChEBI" id="CHEBI:17412"/>
        <dbReference type="EC" id="1.8.3.2"/>
    </reaction>
</comment>
<evidence type="ECO:0000259" key="10">
    <source>
        <dbReference type="PROSITE" id="PS51324"/>
    </source>
</evidence>
<evidence type="ECO:0000313" key="14">
    <source>
        <dbReference type="WBParaSite" id="EVEC_0000184001-mRNA-1"/>
    </source>
</evidence>
<dbReference type="PROSITE" id="PS51324">
    <property type="entry name" value="ERV_ALR"/>
    <property type="match status" value="1"/>
</dbReference>
<evidence type="ECO:0000256" key="7">
    <source>
        <dbReference type="ARBA" id="ARBA00023180"/>
    </source>
</evidence>
<dbReference type="Pfam" id="PF04777">
    <property type="entry name" value="Evr1_Alr"/>
    <property type="match status" value="1"/>
</dbReference>
<dbReference type="GO" id="GO:0000139">
    <property type="term" value="C:Golgi membrane"/>
    <property type="evidence" value="ECO:0007669"/>
    <property type="project" value="TreeGrafter"/>
</dbReference>
<dbReference type="EMBL" id="UXUI01007226">
    <property type="protein sequence ID" value="VDD86405.1"/>
    <property type="molecule type" value="Genomic_DNA"/>
</dbReference>
<evidence type="ECO:0000313" key="12">
    <source>
        <dbReference type="EMBL" id="VDD86405.1"/>
    </source>
</evidence>
<dbReference type="InterPro" id="IPR036774">
    <property type="entry name" value="ERV/ALR_sulphydryl_oxid_sf"/>
</dbReference>
<dbReference type="GO" id="GO:0006457">
    <property type="term" value="P:protein folding"/>
    <property type="evidence" value="ECO:0007669"/>
    <property type="project" value="TreeGrafter"/>
</dbReference>
<evidence type="ECO:0000256" key="8">
    <source>
        <dbReference type="RuleBase" id="RU371123"/>
    </source>
</evidence>
<dbReference type="OrthoDB" id="59470at2759"/>
<dbReference type="InterPro" id="IPR013766">
    <property type="entry name" value="Thioredoxin_domain"/>
</dbReference>
<evidence type="ECO:0000256" key="1">
    <source>
        <dbReference type="ARBA" id="ARBA00001974"/>
    </source>
</evidence>
<keyword evidence="13" id="KW-1185">Reference proteome</keyword>
<dbReference type="Gene3D" id="3.40.30.10">
    <property type="entry name" value="Glutaredoxin"/>
    <property type="match status" value="2"/>
</dbReference>
<feature type="chain" id="PRO_5043122488" description="Sulfhydryl oxidase" evidence="9">
    <location>
        <begin position="23"/>
        <end position="532"/>
    </location>
</feature>
<evidence type="ECO:0000256" key="5">
    <source>
        <dbReference type="ARBA" id="ARBA00023002"/>
    </source>
</evidence>
<dbReference type="GO" id="GO:0005615">
    <property type="term" value="C:extracellular space"/>
    <property type="evidence" value="ECO:0007669"/>
    <property type="project" value="TreeGrafter"/>
</dbReference>
<feature type="domain" description="Thioredoxin" evidence="11">
    <location>
        <begin position="29"/>
        <end position="191"/>
    </location>
</feature>
<keyword evidence="6" id="KW-1015">Disulfide bond</keyword>
<dbReference type="AlphaFoldDB" id="A0A0N4UWH5"/>
<evidence type="ECO:0000256" key="2">
    <source>
        <dbReference type="ARBA" id="ARBA00022630"/>
    </source>
</evidence>
<accession>A0A0N4UWH5</accession>
<name>A0A0N4UWH5_ENTVE</name>
<organism evidence="14">
    <name type="scientific">Enterobius vermicularis</name>
    <name type="common">Human pinworm</name>
    <dbReference type="NCBI Taxonomy" id="51028"/>
    <lineage>
        <taxon>Eukaryota</taxon>
        <taxon>Metazoa</taxon>
        <taxon>Ecdysozoa</taxon>
        <taxon>Nematoda</taxon>
        <taxon>Chromadorea</taxon>
        <taxon>Rhabditida</taxon>
        <taxon>Spirurina</taxon>
        <taxon>Oxyuridomorpha</taxon>
        <taxon>Oxyuroidea</taxon>
        <taxon>Oxyuridae</taxon>
        <taxon>Enterobius</taxon>
    </lineage>
</organism>
<evidence type="ECO:0000256" key="9">
    <source>
        <dbReference type="SAM" id="SignalP"/>
    </source>
</evidence>
<dbReference type="STRING" id="51028.A0A0N4UWH5"/>
<keyword evidence="2 8" id="KW-0285">Flavoprotein</keyword>
<dbReference type="Gene3D" id="1.20.120.310">
    <property type="entry name" value="ERV/ALR sulfhydryl oxidase domain"/>
    <property type="match status" value="1"/>
</dbReference>
<dbReference type="InterPro" id="IPR017905">
    <property type="entry name" value="ERV/ALR_sulphydryl_oxidase"/>
</dbReference>
<gene>
    <name evidence="12" type="ORF">EVEC_LOCUS1548</name>
</gene>
<reference evidence="12 13" key="2">
    <citation type="submission" date="2018-10" db="EMBL/GenBank/DDBJ databases">
        <authorList>
            <consortium name="Pathogen Informatics"/>
        </authorList>
    </citation>
    <scope>NUCLEOTIDE SEQUENCE [LARGE SCALE GENOMIC DNA]</scope>
</reference>
<evidence type="ECO:0000256" key="6">
    <source>
        <dbReference type="ARBA" id="ARBA00023157"/>
    </source>
</evidence>
<keyword evidence="5 8" id="KW-0560">Oxidoreductase</keyword>
<dbReference type="PROSITE" id="PS51352">
    <property type="entry name" value="THIOREDOXIN_2"/>
    <property type="match status" value="1"/>
</dbReference>
<evidence type="ECO:0000259" key="11">
    <source>
        <dbReference type="PROSITE" id="PS51352"/>
    </source>
</evidence>
<dbReference type="EC" id="1.8.3.2" evidence="8"/>
<keyword evidence="4 8" id="KW-0274">FAD</keyword>
<dbReference type="GO" id="GO:0003756">
    <property type="term" value="F:protein disulfide isomerase activity"/>
    <property type="evidence" value="ECO:0007669"/>
    <property type="project" value="TreeGrafter"/>
</dbReference>
<keyword evidence="7" id="KW-0325">Glycoprotein</keyword>